<reference evidence="2 3" key="1">
    <citation type="submission" date="2016-11" db="EMBL/GenBank/DDBJ databases">
        <authorList>
            <person name="Jaros S."/>
            <person name="Januszkiewicz K."/>
            <person name="Wedrychowicz H."/>
        </authorList>
    </citation>
    <scope>NUCLEOTIDE SEQUENCE [LARGE SCALE GENOMIC DNA]</scope>
    <source>
        <strain evidence="2 3">KHT3</strain>
    </source>
</reference>
<dbReference type="InterPro" id="IPR038637">
    <property type="entry name" value="NPCBM_sf"/>
</dbReference>
<dbReference type="EMBL" id="FRBD01000002">
    <property type="protein sequence ID" value="SHK33369.1"/>
    <property type="molecule type" value="Genomic_DNA"/>
</dbReference>
<name>A0A1M6RLR4_XYLRU</name>
<organism evidence="2 3">
    <name type="scientific">Xylanibacter ruminicola</name>
    <name type="common">Prevotella ruminicola</name>
    <dbReference type="NCBI Taxonomy" id="839"/>
    <lineage>
        <taxon>Bacteria</taxon>
        <taxon>Pseudomonadati</taxon>
        <taxon>Bacteroidota</taxon>
        <taxon>Bacteroidia</taxon>
        <taxon>Bacteroidales</taxon>
        <taxon>Prevotellaceae</taxon>
        <taxon>Xylanibacter</taxon>
    </lineage>
</organism>
<dbReference type="InterPro" id="IPR013222">
    <property type="entry name" value="Glyco_hyd_98_carb-bd"/>
</dbReference>
<evidence type="ECO:0000313" key="3">
    <source>
        <dbReference type="Proteomes" id="UP000184130"/>
    </source>
</evidence>
<dbReference type="Proteomes" id="UP000184130">
    <property type="component" value="Unassembled WGS sequence"/>
</dbReference>
<dbReference type="Gene3D" id="2.60.120.1060">
    <property type="entry name" value="NPCBM/NEW2 domain"/>
    <property type="match status" value="1"/>
</dbReference>
<accession>A0A1M6RLR4</accession>
<sequence>MKEIYQPICKKAIVLLLLLNVVIASKAQTYLSDIYKPSSSFLYHAYPTKGSDVMKIASYKYKGGFVIESGKHGLIAEKNSGYAVFDLKDNYDKISFVLGPYDPKGAGEGEYVILTMKADGKKVLDKVVWNHDAPQECVIELNGARQLRFDLPKGSTDVAFGAVKLWKAGQEYKPTADPLRAIPTNDRVQLVGQLFPHFMRQTGWVHPITSKKVEGFESVANIRMNQVEYKTGLQFTANQAFTGNNEAWAYFWLQKKYSKISFIVGPRDNQSTMATGWLTVKGDGKILYEKRLGERDLAEQVVLDVEGINQISFHSIDELHRLMGGIVFGVVNIFAYPTNYDMALLPKAGEVNGSKSKLSQLPDVCRLVSNIEPYSVQGIVNYKNSVFKGESDYITFSMGGESFNEGFVLTSGATLLGEDISSYYKFDLAGEFDYMTFTVGALTNRRVMSDDNIRIYVDDKVVLDTVIHCTWPNQHFTIPLNKCRTVMFAKPGTGSDTQPYFGFGDITLYRGEVVANNLYEHPKPECPDSADLIDLCKRPYFHFVGRYLSRMTNFDFNDCFQNGGSLRRYFNMKDGTKIYKGVMLETNIPFAFENVTFMDLAFMFLTGAGGEISSSNVSAATGVTAGASALPITMLNLSKEAREKGERVQDRAKANNLNLGVLSLFGPGGYQSSAAAFNIFGEYDTCTFTVANKSVFVDPYEEVLGGFMGEKAKAPPVRLDVFADQVKVGEFMLTDDMQPTTYTVPVNRSTQLMFWLECGDVRSGQYVLYDMSVKKNKKKE</sequence>
<dbReference type="RefSeq" id="WP_073204140.1">
    <property type="nucleotide sequence ID" value="NZ_FRBD01000002.1"/>
</dbReference>
<evidence type="ECO:0000313" key="2">
    <source>
        <dbReference type="EMBL" id="SHK33369.1"/>
    </source>
</evidence>
<dbReference type="Pfam" id="PF08305">
    <property type="entry name" value="NPCBM"/>
    <property type="match status" value="1"/>
</dbReference>
<gene>
    <name evidence="2" type="ORF">SAMN05216463_10217</name>
</gene>
<dbReference type="AlphaFoldDB" id="A0A1M6RLR4"/>
<proteinExistence type="predicted"/>
<feature type="domain" description="Glycosyl hydrolase family 98 putative carbohydrate-binding module" evidence="1">
    <location>
        <begin position="201"/>
        <end position="312"/>
    </location>
</feature>
<evidence type="ECO:0000259" key="1">
    <source>
        <dbReference type="Pfam" id="PF08305"/>
    </source>
</evidence>
<protein>
    <submittedName>
        <fullName evidence="2">NPCBM/NEW2 domain-containing protein</fullName>
    </submittedName>
</protein>
<dbReference type="OrthoDB" id="9890063at2"/>